<reference evidence="1" key="1">
    <citation type="journal article" date="2016" name="Ticks Tick Borne Dis.">
        <title>De novo assembly and annotation of the salivary gland transcriptome of Rhipicephalus appendiculatus male and female ticks during blood feeding.</title>
        <authorList>
            <person name="de Castro M.H."/>
            <person name="de Klerk D."/>
            <person name="Pienaar R."/>
            <person name="Latif A.A."/>
            <person name="Rees D.J."/>
            <person name="Mans B.J."/>
        </authorList>
    </citation>
    <scope>NUCLEOTIDE SEQUENCE</scope>
    <source>
        <tissue evidence="1">Salivary glands</tissue>
    </source>
</reference>
<dbReference type="EMBL" id="GEDV01007710">
    <property type="protein sequence ID" value="JAP80847.1"/>
    <property type="molecule type" value="Transcribed_RNA"/>
</dbReference>
<proteinExistence type="predicted"/>
<dbReference type="AlphaFoldDB" id="A0A131YPF5"/>
<protein>
    <submittedName>
        <fullName evidence="1">Uncharacterized protein</fullName>
    </submittedName>
</protein>
<evidence type="ECO:0000313" key="1">
    <source>
        <dbReference type="EMBL" id="JAP80847.1"/>
    </source>
</evidence>
<organism evidence="1">
    <name type="scientific">Rhipicephalus appendiculatus</name>
    <name type="common">Brown ear tick</name>
    <dbReference type="NCBI Taxonomy" id="34631"/>
    <lineage>
        <taxon>Eukaryota</taxon>
        <taxon>Metazoa</taxon>
        <taxon>Ecdysozoa</taxon>
        <taxon>Arthropoda</taxon>
        <taxon>Chelicerata</taxon>
        <taxon>Arachnida</taxon>
        <taxon>Acari</taxon>
        <taxon>Parasitiformes</taxon>
        <taxon>Ixodida</taxon>
        <taxon>Ixodoidea</taxon>
        <taxon>Ixodidae</taxon>
        <taxon>Rhipicephalinae</taxon>
        <taxon>Rhipicephalus</taxon>
        <taxon>Rhipicephalus</taxon>
    </lineage>
</organism>
<sequence length="281" mass="32288">MAEKAIRHRPYAKSNTKKGVKHKIRPALLKVMRTKYKYTGIILQNYPISLKKTKTITLFIGLRLLMGVELAVAADSSGNMSGLEYLFQHLSSSSAKLELPSREFSLNVTRESDGEQPHTFGFNLTNGKLLQKSGAEKTEGSPNNCEYRSDDAISCYISILEWHATYEGEINHTELGNGKFDLNITLKKWQLQQNPAHIWIYMEFTENSTDRYTSTTPSDFVPFATTKPVFKDLPMFKRNTSLSKSAWVELNKTIWWDIKSDLMSALMTEYKIWVQEEILYY</sequence>
<name>A0A131YPF5_RHIAP</name>
<accession>A0A131YPF5</accession>